<protein>
    <submittedName>
        <fullName evidence="2">Uncharacterized protein</fullName>
    </submittedName>
</protein>
<organism evidence="2 3">
    <name type="scientific">Pelobates cultripes</name>
    <name type="common">Western spadefoot toad</name>
    <dbReference type="NCBI Taxonomy" id="61616"/>
    <lineage>
        <taxon>Eukaryota</taxon>
        <taxon>Metazoa</taxon>
        <taxon>Chordata</taxon>
        <taxon>Craniata</taxon>
        <taxon>Vertebrata</taxon>
        <taxon>Euteleostomi</taxon>
        <taxon>Amphibia</taxon>
        <taxon>Batrachia</taxon>
        <taxon>Anura</taxon>
        <taxon>Pelobatoidea</taxon>
        <taxon>Pelobatidae</taxon>
        <taxon>Pelobates</taxon>
    </lineage>
</organism>
<dbReference type="InterPro" id="IPR042566">
    <property type="entry name" value="L1_C"/>
</dbReference>
<sequence length="151" mass="17285">MICCLHSFPINDAIMQKAREGAQVSLFNNLSPYTLDARRALRTVTVALRDRNIAYKWGYPFALLTRHQDTWIAARWPEEVPHFLEELNLPPTPVANWASWDRHRDNNGHPADVEEVPCRGGRPSDEDTDLGTLRSRYLTTLQRLGPSPHLT</sequence>
<dbReference type="Proteomes" id="UP001295444">
    <property type="component" value="Chromosome 04"/>
</dbReference>
<name>A0AAD1W2J3_PELCU</name>
<dbReference type="EMBL" id="OW240915">
    <property type="protein sequence ID" value="CAH2281613.1"/>
    <property type="molecule type" value="Genomic_DNA"/>
</dbReference>
<dbReference type="Gene3D" id="3.30.250.20">
    <property type="entry name" value="L1 transposable element, C-terminal domain"/>
    <property type="match status" value="1"/>
</dbReference>
<dbReference type="AlphaFoldDB" id="A0AAD1W2J3"/>
<proteinExistence type="predicted"/>
<reference evidence="2" key="1">
    <citation type="submission" date="2022-03" db="EMBL/GenBank/DDBJ databases">
        <authorList>
            <person name="Alioto T."/>
            <person name="Alioto T."/>
            <person name="Gomez Garrido J."/>
        </authorList>
    </citation>
    <scope>NUCLEOTIDE SEQUENCE</scope>
</reference>
<keyword evidence="3" id="KW-1185">Reference proteome</keyword>
<accession>A0AAD1W2J3</accession>
<evidence type="ECO:0000313" key="3">
    <source>
        <dbReference type="Proteomes" id="UP001295444"/>
    </source>
</evidence>
<gene>
    <name evidence="2" type="ORF">PECUL_23A012034</name>
</gene>
<feature type="region of interest" description="Disordered" evidence="1">
    <location>
        <begin position="100"/>
        <end position="130"/>
    </location>
</feature>
<evidence type="ECO:0000313" key="2">
    <source>
        <dbReference type="EMBL" id="CAH2281613.1"/>
    </source>
</evidence>
<evidence type="ECO:0000256" key="1">
    <source>
        <dbReference type="SAM" id="MobiDB-lite"/>
    </source>
</evidence>